<proteinExistence type="predicted"/>
<gene>
    <name evidence="1" type="ORF">FDW42_06605</name>
    <name evidence="2" type="ORF">FVD16_04255</name>
</gene>
<reference evidence="2 4" key="2">
    <citation type="submission" date="2019-08" db="EMBL/GenBank/DDBJ databases">
        <title>Rapid identification of Enteric Bacteria from Whole Genome Sequences (WGS) using Average Nucleotide Identity (ANI).</title>
        <authorList>
            <person name="Lane C."/>
        </authorList>
    </citation>
    <scope>NUCLEOTIDE SEQUENCE [LARGE SCALE GENOMIC DNA]</scope>
    <source>
        <strain evidence="2 4">D4984</strain>
    </source>
</reference>
<dbReference type="GeneID" id="52036866"/>
<protein>
    <recommendedName>
        <fullName evidence="5">Lipooligosaccharide transport system, substrate-binding component (LptC family)</fullName>
    </recommendedName>
</protein>
<comment type="caution">
    <text evidence="1">The sequence shown here is derived from an EMBL/GenBank/DDBJ whole genome shotgun (WGS) entry which is preliminary data.</text>
</comment>
<dbReference type="RefSeq" id="WP_082199798.1">
    <property type="nucleotide sequence ID" value="NZ_CAUWMG010000022.1"/>
</dbReference>
<evidence type="ECO:0008006" key="5">
    <source>
        <dbReference type="Google" id="ProtNLM"/>
    </source>
</evidence>
<keyword evidence="4" id="KW-1185">Reference proteome</keyword>
<evidence type="ECO:0000313" key="2">
    <source>
        <dbReference type="EMBL" id="TXK57792.1"/>
    </source>
</evidence>
<evidence type="ECO:0000313" key="4">
    <source>
        <dbReference type="Proteomes" id="UP000321317"/>
    </source>
</evidence>
<dbReference type="KEGG" id="chv:CHELV3228_0960"/>
<reference evidence="1 3" key="1">
    <citation type="submission" date="2019-05" db="EMBL/GenBank/DDBJ databases">
        <title>Draft genomes of eight strains of Campylobacter helveticus isolated from cats and a dog in New Zealand.</title>
        <authorList>
            <person name="Bojanic K."/>
            <person name="Midwinter A.C."/>
            <person name="Biggs P.J."/>
            <person name="Acke E."/>
            <person name="Cornelius A.J."/>
            <person name="Marshall J.C."/>
        </authorList>
    </citation>
    <scope>NUCLEOTIDE SEQUENCE [LARGE SCALE GENOMIC DNA]</scope>
    <source>
        <strain evidence="1 3">ACP123b</strain>
    </source>
</reference>
<sequence length="170" mass="19542">MAIKIFGILIALFSIIFTLVSLQNPYTIDLKNYALDFKNVEAHRLYAYELNATNIKSYYEAKTWTRYNDRDVFQNFINLGGDFNLSANLLEVLGEKQENVLFEGDVVYSSDDIKIMSEKVKYNTKSKEVSSDTNFKAFLNGNVVQGNALNYDVRNKILRVQGVNAWLINR</sequence>
<dbReference type="AlphaFoldDB" id="A0AAX2UI73"/>
<name>A0AAX2UI73_9BACT</name>
<evidence type="ECO:0000313" key="1">
    <source>
        <dbReference type="EMBL" id="TNB56826.1"/>
    </source>
</evidence>
<dbReference type="EMBL" id="VRMA01000038">
    <property type="protein sequence ID" value="TXK57792.1"/>
    <property type="molecule type" value="Genomic_DNA"/>
</dbReference>
<dbReference type="Proteomes" id="UP000306813">
    <property type="component" value="Unassembled WGS sequence"/>
</dbReference>
<accession>A0AAX2UI73</accession>
<evidence type="ECO:0000313" key="3">
    <source>
        <dbReference type="Proteomes" id="UP000306813"/>
    </source>
</evidence>
<dbReference type="Proteomes" id="UP000321317">
    <property type="component" value="Unassembled WGS sequence"/>
</dbReference>
<dbReference type="EMBL" id="VDBS01000050">
    <property type="protein sequence ID" value="TNB56826.1"/>
    <property type="molecule type" value="Genomic_DNA"/>
</dbReference>
<organism evidence="1 3">
    <name type="scientific">Campylobacter helveticus</name>
    <dbReference type="NCBI Taxonomy" id="28898"/>
    <lineage>
        <taxon>Bacteria</taxon>
        <taxon>Pseudomonadati</taxon>
        <taxon>Campylobacterota</taxon>
        <taxon>Epsilonproteobacteria</taxon>
        <taxon>Campylobacterales</taxon>
        <taxon>Campylobacteraceae</taxon>
        <taxon>Campylobacter</taxon>
    </lineage>
</organism>